<name>A0ABX4W4C9_VIBDI</name>
<evidence type="ECO:0000313" key="3">
    <source>
        <dbReference type="Proteomes" id="UP000236547"/>
    </source>
</evidence>
<reference evidence="2 3" key="1">
    <citation type="submission" date="2018-01" db="EMBL/GenBank/DDBJ databases">
        <title>Draft genome sequences of six Vibrio diazotrophicus strains isolated from deep-sea sediments of the Baltic Sea.</title>
        <authorList>
            <person name="Castillo D."/>
            <person name="Vandieken V."/>
            <person name="Chiang O."/>
            <person name="Middelboe M."/>
        </authorList>
    </citation>
    <scope>NUCLEOTIDE SEQUENCE [LARGE SCALE GENOMIC DNA]</scope>
    <source>
        <strain evidence="2 3">65.10M</strain>
    </source>
</reference>
<organism evidence="2 3">
    <name type="scientific">Vibrio diazotrophicus</name>
    <dbReference type="NCBI Taxonomy" id="685"/>
    <lineage>
        <taxon>Bacteria</taxon>
        <taxon>Pseudomonadati</taxon>
        <taxon>Pseudomonadota</taxon>
        <taxon>Gammaproteobacteria</taxon>
        <taxon>Vibrionales</taxon>
        <taxon>Vibrionaceae</taxon>
        <taxon>Vibrio</taxon>
    </lineage>
</organism>
<keyword evidence="3" id="KW-1185">Reference proteome</keyword>
<protein>
    <submittedName>
        <fullName evidence="2">Uncharacterized protein</fullName>
    </submittedName>
</protein>
<feature type="transmembrane region" description="Helical" evidence="1">
    <location>
        <begin position="108"/>
        <end position="129"/>
    </location>
</feature>
<dbReference type="EMBL" id="POSM01000061">
    <property type="protein sequence ID" value="PNH95960.1"/>
    <property type="molecule type" value="Genomic_DNA"/>
</dbReference>
<accession>A0ABX4W4C9</accession>
<sequence>MKHSIFDLAVIIPALIAGCYLIAWAIPGAIILSVISLGSLKHIIFIDKQLAKDLDKYYDSNGNMRLNHNMPYSISSRFTSYCLAYPFIKARVKTKSVKFKIFMWINSLGYWSFWGTGFFILLAKLMAIIP</sequence>
<dbReference type="PROSITE" id="PS51257">
    <property type="entry name" value="PROKAR_LIPOPROTEIN"/>
    <property type="match status" value="1"/>
</dbReference>
<feature type="transmembrane region" description="Helical" evidence="1">
    <location>
        <begin position="12"/>
        <end position="35"/>
    </location>
</feature>
<keyword evidence="1" id="KW-1133">Transmembrane helix</keyword>
<evidence type="ECO:0000256" key="1">
    <source>
        <dbReference type="SAM" id="Phobius"/>
    </source>
</evidence>
<evidence type="ECO:0000313" key="2">
    <source>
        <dbReference type="EMBL" id="PNH95960.1"/>
    </source>
</evidence>
<keyword evidence="1" id="KW-0472">Membrane</keyword>
<dbReference type="Proteomes" id="UP000236547">
    <property type="component" value="Unassembled WGS sequence"/>
</dbReference>
<comment type="caution">
    <text evidence="2">The sequence shown here is derived from an EMBL/GenBank/DDBJ whole genome shotgun (WGS) entry which is preliminary data.</text>
</comment>
<keyword evidence="1" id="KW-0812">Transmembrane</keyword>
<gene>
    <name evidence="2" type="ORF">C1O25_22110</name>
</gene>
<proteinExistence type="predicted"/>
<dbReference type="RefSeq" id="WP_102969809.1">
    <property type="nucleotide sequence ID" value="NZ_JBJKCE010000001.1"/>
</dbReference>